<dbReference type="AlphaFoldDB" id="D7BLA1"/>
<dbReference type="Pfam" id="PF00196">
    <property type="entry name" value="GerE"/>
    <property type="match status" value="1"/>
</dbReference>
<dbReference type="Gene3D" id="1.10.10.10">
    <property type="entry name" value="Winged helix-like DNA-binding domain superfamily/Winged helix DNA-binding domain"/>
    <property type="match status" value="1"/>
</dbReference>
<dbReference type="InterPro" id="IPR000792">
    <property type="entry name" value="Tscrpt_reg_LuxR_C"/>
</dbReference>
<dbReference type="STRING" id="644284.Arch_1749"/>
<sequence length="308" mass="34614">MRDFDSDGNRLLLPLGASKLAEDAYLSLLLEQDLNIPDDVIDELLDLNLVAFGEDGLVPQPASAILQEALDSKFAEVKKLKDSLSAFEAMESHTRKSYHNVTVSLREMDMWYNKILDGAQSHIRYWDSEPHIHKELTTPLFSSLCERGVFIESVYESESFDDPAFTDAVMECVQAGEHVSVAHKLPFRMLIADDREIMIMWKNDADLPIAMVSDDIHLIDFLLRGFDYMWERSIPFGKRRVGGDVTIPDDAKEILSLMSAGLTDDAIARRLGVSSRTVARRVGSLMAALNINTRFQLGIKAQQMFLGS</sequence>
<dbReference type="CDD" id="cd06170">
    <property type="entry name" value="LuxR_C_like"/>
    <property type="match status" value="1"/>
</dbReference>
<dbReference type="InterPro" id="IPR016032">
    <property type="entry name" value="Sig_transdc_resp-reg_C-effctor"/>
</dbReference>
<evidence type="ECO:0000313" key="2">
    <source>
        <dbReference type="EMBL" id="ADH93431.1"/>
    </source>
</evidence>
<gene>
    <name evidence="2" type="ordered locus">Arch_1749</name>
</gene>
<dbReference type="KEGG" id="ahe:Arch_1749"/>
<dbReference type="Proteomes" id="UP000000376">
    <property type="component" value="Chromosome"/>
</dbReference>
<organism evidence="2 3">
    <name type="scientific">Arcanobacterium haemolyticum (strain ATCC 9345 / DSM 20595 / CCM 5947 / CCUG 17215 / LMG 16163 / NBRC 15585 / NCTC 8452 / 11018)</name>
    <dbReference type="NCBI Taxonomy" id="644284"/>
    <lineage>
        <taxon>Bacteria</taxon>
        <taxon>Bacillati</taxon>
        <taxon>Actinomycetota</taxon>
        <taxon>Actinomycetes</taxon>
        <taxon>Actinomycetales</taxon>
        <taxon>Actinomycetaceae</taxon>
        <taxon>Arcanobacterium</taxon>
    </lineage>
</organism>
<dbReference type="EMBL" id="CP002045">
    <property type="protein sequence ID" value="ADH93431.1"/>
    <property type="molecule type" value="Genomic_DNA"/>
</dbReference>
<dbReference type="SMART" id="SM00421">
    <property type="entry name" value="HTH_LUXR"/>
    <property type="match status" value="1"/>
</dbReference>
<dbReference type="GO" id="GO:0006355">
    <property type="term" value="P:regulation of DNA-templated transcription"/>
    <property type="evidence" value="ECO:0007669"/>
    <property type="project" value="InterPro"/>
</dbReference>
<protein>
    <submittedName>
        <fullName evidence="2">Transcriptional regulator, LuxR family</fullName>
    </submittedName>
</protein>
<name>D7BLA1_ARCHD</name>
<keyword evidence="3" id="KW-1185">Reference proteome</keyword>
<dbReference type="GO" id="GO:0003677">
    <property type="term" value="F:DNA binding"/>
    <property type="evidence" value="ECO:0007669"/>
    <property type="project" value="InterPro"/>
</dbReference>
<reference evidence="2 3" key="1">
    <citation type="journal article" date="2010" name="Stand. Genomic Sci.">
        <title>Complete genome sequence of Arcanobacterium haemolyticum type strain (11018).</title>
        <authorList>
            <person name="Yasawong M."/>
            <person name="Teshima H."/>
            <person name="Lapidus A."/>
            <person name="Nolan M."/>
            <person name="Lucas S."/>
            <person name="Glavina Del Rio T."/>
            <person name="Tice H."/>
            <person name="Cheng J."/>
            <person name="Bruce D."/>
            <person name="Detter C."/>
            <person name="Tapia R."/>
            <person name="Han C."/>
            <person name="Goodwin L."/>
            <person name="Pitluck S."/>
            <person name="Liolios K."/>
            <person name="Ivanova N."/>
            <person name="Mavromatis K."/>
            <person name="Mikhailova N."/>
            <person name="Pati A."/>
            <person name="Chen A."/>
            <person name="Palaniappan K."/>
            <person name="Land M."/>
            <person name="Hauser L."/>
            <person name="Chang Y."/>
            <person name="Jeffries C."/>
            <person name="Rohde M."/>
            <person name="Sikorski J."/>
            <person name="Pukall R."/>
            <person name="Goker M."/>
            <person name="Woyke T."/>
            <person name="Bristow J."/>
            <person name="Eisen J."/>
            <person name="Markowitz V."/>
            <person name="Hugenholtz P."/>
            <person name="Kyrpides N."/>
            <person name="Klenk H."/>
        </authorList>
    </citation>
    <scope>NUCLEOTIDE SEQUENCE [LARGE SCALE GENOMIC DNA]</scope>
    <source>
        <strain evidence="3">ATCC 9345 / DSM 20595 / CCUG 17215 / LMG 16163 / NBRC 15585 / NCTC 8452 / 11018</strain>
    </source>
</reference>
<feature type="domain" description="HTH luxR-type" evidence="1">
    <location>
        <begin position="252"/>
        <end position="301"/>
    </location>
</feature>
<evidence type="ECO:0000259" key="1">
    <source>
        <dbReference type="SMART" id="SM00421"/>
    </source>
</evidence>
<dbReference type="SUPFAM" id="SSF46894">
    <property type="entry name" value="C-terminal effector domain of the bipartite response regulators"/>
    <property type="match status" value="1"/>
</dbReference>
<dbReference type="eggNOG" id="COG2197">
    <property type="taxonomic scope" value="Bacteria"/>
</dbReference>
<dbReference type="HOGENOM" id="CLU_056943_1_0_11"/>
<accession>D7BLA1</accession>
<dbReference type="InterPro" id="IPR036388">
    <property type="entry name" value="WH-like_DNA-bd_sf"/>
</dbReference>
<proteinExistence type="predicted"/>
<evidence type="ECO:0000313" key="3">
    <source>
        <dbReference type="Proteomes" id="UP000000376"/>
    </source>
</evidence>